<dbReference type="Pfam" id="PF13516">
    <property type="entry name" value="LRR_6"/>
    <property type="match status" value="1"/>
</dbReference>
<dbReference type="Gene3D" id="3.80.10.10">
    <property type="entry name" value="Ribonuclease Inhibitor"/>
    <property type="match status" value="1"/>
</dbReference>
<dbReference type="SUPFAM" id="SSF52047">
    <property type="entry name" value="RNI-like"/>
    <property type="match status" value="1"/>
</dbReference>
<dbReference type="SMART" id="SM00368">
    <property type="entry name" value="LRR_RI"/>
    <property type="match status" value="3"/>
</dbReference>
<organism evidence="2 3">
    <name type="scientific">Noviherbaspirillum galbum</name>
    <dbReference type="NCBI Taxonomy" id="2709383"/>
    <lineage>
        <taxon>Bacteria</taxon>
        <taxon>Pseudomonadati</taxon>
        <taxon>Pseudomonadota</taxon>
        <taxon>Betaproteobacteria</taxon>
        <taxon>Burkholderiales</taxon>
        <taxon>Oxalobacteraceae</taxon>
        <taxon>Noviherbaspirillum</taxon>
    </lineage>
</organism>
<evidence type="ECO:0008006" key="4">
    <source>
        <dbReference type="Google" id="ProtNLM"/>
    </source>
</evidence>
<gene>
    <name evidence="2" type="ORF">G3574_18690</name>
</gene>
<dbReference type="InterPro" id="IPR052394">
    <property type="entry name" value="LRR-containing"/>
</dbReference>
<dbReference type="Proteomes" id="UP000482155">
    <property type="component" value="Unassembled WGS sequence"/>
</dbReference>
<evidence type="ECO:0000313" key="3">
    <source>
        <dbReference type="Proteomes" id="UP000482155"/>
    </source>
</evidence>
<evidence type="ECO:0000256" key="1">
    <source>
        <dbReference type="SAM" id="MobiDB-lite"/>
    </source>
</evidence>
<name>A0A6B3SW21_9BURK</name>
<dbReference type="InterPro" id="IPR032675">
    <property type="entry name" value="LRR_dom_sf"/>
</dbReference>
<sequence>MTIHALSVSSHPLGRTPNDLQGDELTPEVAVQQGRVDAHRDTFRTGRIVDSACSIKWLAPQPTNIAIVQQVRAKRTSWNSLPGELQEKIIGNVADQSILLHLFVPLSRVSNSFRKMVGATIENAPERKKNLVAHQSDSVKQSINKLARSLTSTEFRPALRALLERNKNVAVRLDDLGSHDKRRIFLEVIAEVNRSRPFDSVHVDLDASNLGFDDILKVASHPAVTSLDLSSNRIDAGKAILLAQCLRARESRLESLTLNFNKIGAAGTTALSKLALDTLSLIYCDLDDSGASALANMQVRALRLDGNDIGLSGLNALSANQGIRQLGLAGIDLASAPDACTALSKMRLVDLNLCGGHIGNEGLKNLAQGELITSLKKVSLTSNELGPESVPRLRRFVRLESLRLCGNPLGNAAIGFVDMPLEEIDTYVCGLDDTVKQALEASPFIKQVRT</sequence>
<dbReference type="RefSeq" id="WP_163966540.1">
    <property type="nucleotide sequence ID" value="NZ_JAAIVB010000065.1"/>
</dbReference>
<protein>
    <recommendedName>
        <fullName evidence="4">F-box domain-containing protein</fullName>
    </recommendedName>
</protein>
<keyword evidence="3" id="KW-1185">Reference proteome</keyword>
<dbReference type="InterPro" id="IPR001611">
    <property type="entry name" value="Leu-rich_rpt"/>
</dbReference>
<comment type="caution">
    <text evidence="2">The sequence shown here is derived from an EMBL/GenBank/DDBJ whole genome shotgun (WGS) entry which is preliminary data.</text>
</comment>
<proteinExistence type="predicted"/>
<dbReference type="AlphaFoldDB" id="A0A6B3SW21"/>
<evidence type="ECO:0000313" key="2">
    <source>
        <dbReference type="EMBL" id="NEX63116.1"/>
    </source>
</evidence>
<dbReference type="PANTHER" id="PTHR24114">
    <property type="entry name" value="LEUCINE RICH REPEAT FAMILY PROTEIN"/>
    <property type="match status" value="1"/>
</dbReference>
<dbReference type="EMBL" id="JAAIVB010000065">
    <property type="protein sequence ID" value="NEX63116.1"/>
    <property type="molecule type" value="Genomic_DNA"/>
</dbReference>
<reference evidence="2 3" key="1">
    <citation type="submission" date="2020-02" db="EMBL/GenBank/DDBJ databases">
        <authorList>
            <person name="Kim M.K."/>
        </authorList>
    </citation>
    <scope>NUCLEOTIDE SEQUENCE [LARGE SCALE GENOMIC DNA]</scope>
    <source>
        <strain evidence="2 3">17J57-3</strain>
    </source>
</reference>
<feature type="region of interest" description="Disordered" evidence="1">
    <location>
        <begin position="1"/>
        <end position="22"/>
    </location>
</feature>
<dbReference type="PANTHER" id="PTHR24114:SF2">
    <property type="entry name" value="F-BOX DOMAIN-CONTAINING PROTEIN-RELATED"/>
    <property type="match status" value="1"/>
</dbReference>
<accession>A0A6B3SW21</accession>